<dbReference type="InterPro" id="IPR005225">
    <property type="entry name" value="Small_GTP-bd"/>
</dbReference>
<dbReference type="AlphaFoldDB" id="A0A9D9HGB4"/>
<feature type="domain" description="Tr-type G" evidence="4">
    <location>
        <begin position="6"/>
        <end position="185"/>
    </location>
</feature>
<feature type="non-terminal residue" evidence="5">
    <location>
        <position position="249"/>
    </location>
</feature>
<sequence length="249" mass="27828">MAIDISKMRNIGISAHIDSGKTTLSERILFYCNKIHAIHEVRGKDGVGAVMDNMELERERGITIASASTQVQWKDHTINVIDTPGHVDFTIEVERSLRVLDGAILVLCSVGGVQSQSITVDRQLKRYHVPRIAFVNKCDRTGANPLKVRMQLREKLGLNAYMMQLPIGLEDKLEGVIDLVSMKAVYFEGDNGTEMRIAEIPEHLKADAQKYREEMLDAASMFSDELAEAFLEGTETEEMIHAAIRKGTI</sequence>
<organism evidence="5 6">
    <name type="scientific">Candidatus Avitreponema avistercoris</name>
    <dbReference type="NCBI Taxonomy" id="2840705"/>
    <lineage>
        <taxon>Bacteria</taxon>
        <taxon>Pseudomonadati</taxon>
        <taxon>Spirochaetota</taxon>
        <taxon>Spirochaetia</taxon>
        <taxon>Spirochaetales</taxon>
        <taxon>Candidatus Avitreponema</taxon>
    </lineage>
</organism>
<dbReference type="NCBIfam" id="TIGR00231">
    <property type="entry name" value="small_GTP"/>
    <property type="match status" value="1"/>
</dbReference>
<dbReference type="PANTHER" id="PTHR43636">
    <property type="entry name" value="ELONGATION FACTOR G, MITOCHONDRIAL"/>
    <property type="match status" value="1"/>
</dbReference>
<dbReference type="PRINTS" id="PR00315">
    <property type="entry name" value="ELONGATNFCT"/>
</dbReference>
<dbReference type="Gene3D" id="3.40.50.300">
    <property type="entry name" value="P-loop containing nucleotide triphosphate hydrolases"/>
    <property type="match status" value="1"/>
</dbReference>
<dbReference type="FunFam" id="3.40.50.300:FF:000514">
    <property type="entry name" value="Ribosome-releasing factor 2, mitochondrial"/>
    <property type="match status" value="1"/>
</dbReference>
<dbReference type="CDD" id="cd01886">
    <property type="entry name" value="EF-G"/>
    <property type="match status" value="1"/>
</dbReference>
<keyword evidence="2" id="KW-0648">Protein biosynthesis</keyword>
<dbReference type="Proteomes" id="UP000823616">
    <property type="component" value="Unassembled WGS sequence"/>
</dbReference>
<comment type="caution">
    <text evidence="5">The sequence shown here is derived from an EMBL/GenBank/DDBJ whole genome shotgun (WGS) entry which is preliminary data.</text>
</comment>
<dbReference type="SUPFAM" id="SSF52540">
    <property type="entry name" value="P-loop containing nucleoside triphosphate hydrolases"/>
    <property type="match status" value="1"/>
</dbReference>
<dbReference type="PROSITE" id="PS00301">
    <property type="entry name" value="G_TR_1"/>
    <property type="match status" value="1"/>
</dbReference>
<dbReference type="PANTHER" id="PTHR43636:SF2">
    <property type="entry name" value="ELONGATION FACTOR G, MITOCHONDRIAL"/>
    <property type="match status" value="1"/>
</dbReference>
<dbReference type="GO" id="GO:0005525">
    <property type="term" value="F:GTP binding"/>
    <property type="evidence" value="ECO:0007669"/>
    <property type="project" value="UniProtKB-KW"/>
</dbReference>
<name>A0A9D9HGB4_9SPIR</name>
<evidence type="ECO:0000313" key="5">
    <source>
        <dbReference type="EMBL" id="MBO8450226.1"/>
    </source>
</evidence>
<dbReference type="PROSITE" id="PS51722">
    <property type="entry name" value="G_TR_2"/>
    <property type="match status" value="1"/>
</dbReference>
<evidence type="ECO:0000313" key="6">
    <source>
        <dbReference type="Proteomes" id="UP000823616"/>
    </source>
</evidence>
<dbReference type="InterPro" id="IPR031157">
    <property type="entry name" value="G_TR_CS"/>
</dbReference>
<dbReference type="InterPro" id="IPR000795">
    <property type="entry name" value="T_Tr_GTP-bd_dom"/>
</dbReference>
<evidence type="ECO:0000259" key="4">
    <source>
        <dbReference type="PROSITE" id="PS51722"/>
    </source>
</evidence>
<proteinExistence type="predicted"/>
<protein>
    <submittedName>
        <fullName evidence="5">GTP-binding protein</fullName>
    </submittedName>
</protein>
<dbReference type="EMBL" id="JADIMS010000061">
    <property type="protein sequence ID" value="MBO8450226.1"/>
    <property type="molecule type" value="Genomic_DNA"/>
</dbReference>
<keyword evidence="1" id="KW-0547">Nucleotide-binding</keyword>
<dbReference type="InterPro" id="IPR027417">
    <property type="entry name" value="P-loop_NTPase"/>
</dbReference>
<gene>
    <name evidence="5" type="ORF">IAA96_03885</name>
</gene>
<dbReference type="GO" id="GO:0003924">
    <property type="term" value="F:GTPase activity"/>
    <property type="evidence" value="ECO:0007669"/>
    <property type="project" value="InterPro"/>
</dbReference>
<evidence type="ECO:0000256" key="1">
    <source>
        <dbReference type="ARBA" id="ARBA00022741"/>
    </source>
</evidence>
<accession>A0A9D9HGB4</accession>
<dbReference type="GO" id="GO:0003746">
    <property type="term" value="F:translation elongation factor activity"/>
    <property type="evidence" value="ECO:0007669"/>
    <property type="project" value="TreeGrafter"/>
</dbReference>
<evidence type="ECO:0000256" key="2">
    <source>
        <dbReference type="ARBA" id="ARBA00022917"/>
    </source>
</evidence>
<reference evidence="5" key="2">
    <citation type="journal article" date="2021" name="PeerJ">
        <title>Extensive microbial diversity within the chicken gut microbiome revealed by metagenomics and culture.</title>
        <authorList>
            <person name="Gilroy R."/>
            <person name="Ravi A."/>
            <person name="Getino M."/>
            <person name="Pursley I."/>
            <person name="Horton D.L."/>
            <person name="Alikhan N.F."/>
            <person name="Baker D."/>
            <person name="Gharbi K."/>
            <person name="Hall N."/>
            <person name="Watson M."/>
            <person name="Adriaenssens E.M."/>
            <person name="Foster-Nyarko E."/>
            <person name="Jarju S."/>
            <person name="Secka A."/>
            <person name="Antonio M."/>
            <person name="Oren A."/>
            <person name="Chaudhuri R.R."/>
            <person name="La Ragione R."/>
            <person name="Hildebrand F."/>
            <person name="Pallen M.J."/>
        </authorList>
    </citation>
    <scope>NUCLEOTIDE SEQUENCE</scope>
    <source>
        <strain evidence="5">B3-4054</strain>
    </source>
</reference>
<keyword evidence="3" id="KW-0342">GTP-binding</keyword>
<dbReference type="Pfam" id="PF00009">
    <property type="entry name" value="GTP_EFTU"/>
    <property type="match status" value="1"/>
</dbReference>
<evidence type="ECO:0000256" key="3">
    <source>
        <dbReference type="ARBA" id="ARBA00023134"/>
    </source>
</evidence>
<reference evidence="5" key="1">
    <citation type="submission" date="2020-10" db="EMBL/GenBank/DDBJ databases">
        <authorList>
            <person name="Gilroy R."/>
        </authorList>
    </citation>
    <scope>NUCLEOTIDE SEQUENCE</scope>
    <source>
        <strain evidence="5">B3-4054</strain>
    </source>
</reference>